<evidence type="ECO:0000313" key="1">
    <source>
        <dbReference type="EMBL" id="KAH3683127.1"/>
    </source>
</evidence>
<organism evidence="1 2">
    <name type="scientific">Wickerhamomyces pijperi</name>
    <name type="common">Yeast</name>
    <name type="synonym">Pichia pijperi</name>
    <dbReference type="NCBI Taxonomy" id="599730"/>
    <lineage>
        <taxon>Eukaryota</taxon>
        <taxon>Fungi</taxon>
        <taxon>Dikarya</taxon>
        <taxon>Ascomycota</taxon>
        <taxon>Saccharomycotina</taxon>
        <taxon>Saccharomycetes</taxon>
        <taxon>Phaffomycetales</taxon>
        <taxon>Wickerhamomycetaceae</taxon>
        <taxon>Wickerhamomyces</taxon>
    </lineage>
</organism>
<proteinExistence type="predicted"/>
<accession>A0A9P8Q4U8</accession>
<dbReference type="AlphaFoldDB" id="A0A9P8Q4U8"/>
<sequence>MDFESESERKRDLLVFLAVVGVGVKLAEAAASAWLRSSMKWRVLGFVVDILSMSPSIPMPISSYNLAVTVPAGERTDLSPGESIDLLHSG</sequence>
<reference evidence="1" key="1">
    <citation type="journal article" date="2021" name="Open Biol.">
        <title>Shared evolutionary footprints suggest mitochondrial oxidative damage underlies multiple complex I losses in fungi.</title>
        <authorList>
            <person name="Schikora-Tamarit M.A."/>
            <person name="Marcet-Houben M."/>
            <person name="Nosek J."/>
            <person name="Gabaldon T."/>
        </authorList>
    </citation>
    <scope>NUCLEOTIDE SEQUENCE</scope>
    <source>
        <strain evidence="1">CBS2887</strain>
    </source>
</reference>
<name>A0A9P8Q4U8_WICPI</name>
<dbReference type="EMBL" id="JAEUBG010003223">
    <property type="protein sequence ID" value="KAH3683127.1"/>
    <property type="molecule type" value="Genomic_DNA"/>
</dbReference>
<comment type="caution">
    <text evidence="1">The sequence shown here is derived from an EMBL/GenBank/DDBJ whole genome shotgun (WGS) entry which is preliminary data.</text>
</comment>
<gene>
    <name evidence="1" type="ORF">WICPIJ_005910</name>
</gene>
<protein>
    <submittedName>
        <fullName evidence="1">Uncharacterized protein</fullName>
    </submittedName>
</protein>
<evidence type="ECO:0000313" key="2">
    <source>
        <dbReference type="Proteomes" id="UP000774326"/>
    </source>
</evidence>
<dbReference type="Proteomes" id="UP000774326">
    <property type="component" value="Unassembled WGS sequence"/>
</dbReference>
<keyword evidence="2" id="KW-1185">Reference proteome</keyword>
<reference evidence="1" key="2">
    <citation type="submission" date="2021-01" db="EMBL/GenBank/DDBJ databases">
        <authorList>
            <person name="Schikora-Tamarit M.A."/>
        </authorList>
    </citation>
    <scope>NUCLEOTIDE SEQUENCE</scope>
    <source>
        <strain evidence="1">CBS2887</strain>
    </source>
</reference>